<dbReference type="PANTHER" id="PTHR45624:SF51">
    <property type="entry name" value="CARRIER PROTEIN YMC2, MITOCHONDRIAL-RELATED"/>
    <property type="match status" value="1"/>
</dbReference>
<dbReference type="GO" id="GO:1990575">
    <property type="term" value="P:mitochondrial L-ornithine transmembrane transport"/>
    <property type="evidence" value="ECO:0007669"/>
    <property type="project" value="TreeGrafter"/>
</dbReference>
<dbReference type="InterPro" id="IPR023395">
    <property type="entry name" value="MCP_dom_sf"/>
</dbReference>
<keyword evidence="6" id="KW-1133">Transmembrane helix</keyword>
<comment type="similarity">
    <text evidence="2 10">Belongs to the mitochondrial carrier (TC 2.A.29) family.</text>
</comment>
<gene>
    <name evidence="11" type="ORF">NADFUDRAFT_81956</name>
</gene>
<evidence type="ECO:0000256" key="2">
    <source>
        <dbReference type="ARBA" id="ARBA00006375"/>
    </source>
</evidence>
<dbReference type="GO" id="GO:0000064">
    <property type="term" value="F:L-ornithine transmembrane transporter activity"/>
    <property type="evidence" value="ECO:0007669"/>
    <property type="project" value="TreeGrafter"/>
</dbReference>
<evidence type="ECO:0000256" key="6">
    <source>
        <dbReference type="ARBA" id="ARBA00022989"/>
    </source>
</evidence>
<comment type="subcellular location">
    <subcellularLocation>
        <location evidence="1">Mitochondrion membrane</location>
        <topology evidence="1">Multi-pass membrane protein</topology>
    </subcellularLocation>
</comment>
<protein>
    <submittedName>
        <fullName evidence="11">Mitochondrial carrier</fullName>
    </submittedName>
</protein>
<dbReference type="Proteomes" id="UP000095009">
    <property type="component" value="Unassembled WGS sequence"/>
</dbReference>
<evidence type="ECO:0000256" key="4">
    <source>
        <dbReference type="ARBA" id="ARBA00022692"/>
    </source>
</evidence>
<dbReference type="OrthoDB" id="409586at2759"/>
<feature type="repeat" description="Solcar" evidence="9">
    <location>
        <begin position="20"/>
        <end position="105"/>
    </location>
</feature>
<feature type="repeat" description="Solcar" evidence="9">
    <location>
        <begin position="220"/>
        <end position="308"/>
    </location>
</feature>
<dbReference type="Gene3D" id="1.50.40.10">
    <property type="entry name" value="Mitochondrial carrier domain"/>
    <property type="match status" value="2"/>
</dbReference>
<evidence type="ECO:0000256" key="1">
    <source>
        <dbReference type="ARBA" id="ARBA00004225"/>
    </source>
</evidence>
<evidence type="ECO:0000256" key="5">
    <source>
        <dbReference type="ARBA" id="ARBA00022737"/>
    </source>
</evidence>
<evidence type="ECO:0000313" key="11">
    <source>
        <dbReference type="EMBL" id="ODQ67489.1"/>
    </source>
</evidence>
<evidence type="ECO:0000256" key="10">
    <source>
        <dbReference type="RuleBase" id="RU000488"/>
    </source>
</evidence>
<dbReference type="AlphaFoldDB" id="A0A1E3PPX5"/>
<dbReference type="Pfam" id="PF00153">
    <property type="entry name" value="Mito_carr"/>
    <property type="match status" value="3"/>
</dbReference>
<keyword evidence="3 10" id="KW-0813">Transport</keyword>
<evidence type="ECO:0000256" key="7">
    <source>
        <dbReference type="ARBA" id="ARBA00023128"/>
    </source>
</evidence>
<keyword evidence="12" id="KW-1185">Reference proteome</keyword>
<dbReference type="PANTHER" id="PTHR45624">
    <property type="entry name" value="MITOCHONDRIAL BASIC AMINO ACIDS TRANSPORTER-RELATED"/>
    <property type="match status" value="1"/>
</dbReference>
<evidence type="ECO:0000313" key="12">
    <source>
        <dbReference type="Proteomes" id="UP000095009"/>
    </source>
</evidence>
<reference evidence="11 12" key="1">
    <citation type="journal article" date="2016" name="Proc. Natl. Acad. Sci. U.S.A.">
        <title>Comparative genomics of biotechnologically important yeasts.</title>
        <authorList>
            <person name="Riley R."/>
            <person name="Haridas S."/>
            <person name="Wolfe K.H."/>
            <person name="Lopes M.R."/>
            <person name="Hittinger C.T."/>
            <person name="Goeker M."/>
            <person name="Salamov A.A."/>
            <person name="Wisecaver J.H."/>
            <person name="Long T.M."/>
            <person name="Calvey C.H."/>
            <person name="Aerts A.L."/>
            <person name="Barry K.W."/>
            <person name="Choi C."/>
            <person name="Clum A."/>
            <person name="Coughlan A.Y."/>
            <person name="Deshpande S."/>
            <person name="Douglass A.P."/>
            <person name="Hanson S.J."/>
            <person name="Klenk H.-P."/>
            <person name="LaButti K.M."/>
            <person name="Lapidus A."/>
            <person name="Lindquist E.A."/>
            <person name="Lipzen A.M."/>
            <person name="Meier-Kolthoff J.P."/>
            <person name="Ohm R.A."/>
            <person name="Otillar R.P."/>
            <person name="Pangilinan J.L."/>
            <person name="Peng Y."/>
            <person name="Rokas A."/>
            <person name="Rosa C.A."/>
            <person name="Scheuner C."/>
            <person name="Sibirny A.A."/>
            <person name="Slot J.C."/>
            <person name="Stielow J.B."/>
            <person name="Sun H."/>
            <person name="Kurtzman C.P."/>
            <person name="Blackwell M."/>
            <person name="Grigoriev I.V."/>
            <person name="Jeffries T.W."/>
        </authorList>
    </citation>
    <scope>NUCLEOTIDE SEQUENCE [LARGE SCALE GENOMIC DNA]</scope>
    <source>
        <strain evidence="11 12">DSM 6958</strain>
    </source>
</reference>
<dbReference type="EMBL" id="KV454407">
    <property type="protein sequence ID" value="ODQ67489.1"/>
    <property type="molecule type" value="Genomic_DNA"/>
</dbReference>
<name>A0A1E3PPX5_9ASCO</name>
<keyword evidence="8 9" id="KW-0472">Membrane</keyword>
<accession>A0A1E3PPX5</accession>
<feature type="repeat" description="Solcar" evidence="9">
    <location>
        <begin position="123"/>
        <end position="207"/>
    </location>
</feature>
<evidence type="ECO:0000256" key="9">
    <source>
        <dbReference type="PROSITE-ProRule" id="PRU00282"/>
    </source>
</evidence>
<organism evidence="11 12">
    <name type="scientific">Nadsonia fulvescens var. elongata DSM 6958</name>
    <dbReference type="NCBI Taxonomy" id="857566"/>
    <lineage>
        <taxon>Eukaryota</taxon>
        <taxon>Fungi</taxon>
        <taxon>Dikarya</taxon>
        <taxon>Ascomycota</taxon>
        <taxon>Saccharomycotina</taxon>
        <taxon>Dipodascomycetes</taxon>
        <taxon>Dipodascales</taxon>
        <taxon>Dipodascales incertae sedis</taxon>
        <taxon>Nadsonia</taxon>
    </lineage>
</organism>
<proteinExistence type="inferred from homology"/>
<dbReference type="InterPro" id="IPR050567">
    <property type="entry name" value="Mitochondrial_Carrier"/>
</dbReference>
<keyword evidence="7" id="KW-0496">Mitochondrion</keyword>
<dbReference type="PROSITE" id="PS50920">
    <property type="entry name" value="SOLCAR"/>
    <property type="match status" value="3"/>
</dbReference>
<dbReference type="GO" id="GO:0031966">
    <property type="term" value="C:mitochondrial membrane"/>
    <property type="evidence" value="ECO:0007669"/>
    <property type="project" value="UniProtKB-SubCell"/>
</dbReference>
<evidence type="ECO:0000256" key="8">
    <source>
        <dbReference type="ARBA" id="ARBA00023136"/>
    </source>
</evidence>
<evidence type="ECO:0000256" key="3">
    <source>
        <dbReference type="ARBA" id="ARBA00022448"/>
    </source>
</evidence>
<keyword evidence="5" id="KW-0677">Repeat</keyword>
<keyword evidence="4 9" id="KW-0812">Transmembrane</keyword>
<dbReference type="InterPro" id="IPR018108">
    <property type="entry name" value="MCP_transmembrane"/>
</dbReference>
<sequence>MSMETEIAASLEGSHDDGSSRVIKDVLAGTCGGIAQVLSGQPFDTTKVRLQSAPEGKYTGALDVVKKLMANEGFSGFYKGTLTPLIGVGACVSIQFGVNEFMKRMFTGRNIQAGMADTRLSSGQFYLSGAAAGIANGFLASPIEHIRIRLQTQTSVPLLYNGPIDCIKKMYVGSGFAGIFRGLNPTLIREGHGMGMYFLAFEALVKKDMSRNKIERKEIPGWRLCTYGAAAGYAMWFTCYPIDVIKSKLQTDALSKTSQQYSSAIDCAKKIYTTNGIRGFFRGFLPTILRAAPVNACTFYAFELAIRYMG</sequence>
<dbReference type="SUPFAM" id="SSF103506">
    <property type="entry name" value="Mitochondrial carrier"/>
    <property type="match status" value="1"/>
</dbReference>